<dbReference type="OrthoDB" id="283151at2"/>
<feature type="transmembrane region" description="Helical" evidence="1">
    <location>
        <begin position="130"/>
        <end position="150"/>
    </location>
</feature>
<keyword evidence="1" id="KW-0472">Membrane</keyword>
<proteinExistence type="predicted"/>
<reference evidence="2 3" key="1">
    <citation type="submission" date="2019-02" db="EMBL/GenBank/DDBJ databases">
        <title>Deep-cultivation of Planctomycetes and their phenomic and genomic characterization uncovers novel biology.</title>
        <authorList>
            <person name="Wiegand S."/>
            <person name="Jogler M."/>
            <person name="Boedeker C."/>
            <person name="Pinto D."/>
            <person name="Vollmers J."/>
            <person name="Rivas-Marin E."/>
            <person name="Kohn T."/>
            <person name="Peeters S.H."/>
            <person name="Heuer A."/>
            <person name="Rast P."/>
            <person name="Oberbeckmann S."/>
            <person name="Bunk B."/>
            <person name="Jeske O."/>
            <person name="Meyerdierks A."/>
            <person name="Storesund J.E."/>
            <person name="Kallscheuer N."/>
            <person name="Luecker S."/>
            <person name="Lage O.M."/>
            <person name="Pohl T."/>
            <person name="Merkel B.J."/>
            <person name="Hornburger P."/>
            <person name="Mueller R.-W."/>
            <person name="Bruemmer F."/>
            <person name="Labrenz M."/>
            <person name="Spormann A.M."/>
            <person name="Op den Camp H."/>
            <person name="Overmann J."/>
            <person name="Amann R."/>
            <person name="Jetten M.S.M."/>
            <person name="Mascher T."/>
            <person name="Medema M.H."/>
            <person name="Devos D.P."/>
            <person name="Kaster A.-K."/>
            <person name="Ovreas L."/>
            <person name="Rohde M."/>
            <person name="Galperin M.Y."/>
            <person name="Jogler C."/>
        </authorList>
    </citation>
    <scope>NUCLEOTIDE SEQUENCE [LARGE SCALE GENOMIC DNA]</scope>
    <source>
        <strain evidence="2 3">Pan189</strain>
    </source>
</reference>
<evidence type="ECO:0000313" key="2">
    <source>
        <dbReference type="EMBL" id="QDT37488.1"/>
    </source>
</evidence>
<evidence type="ECO:0000313" key="3">
    <source>
        <dbReference type="Proteomes" id="UP000317318"/>
    </source>
</evidence>
<dbReference type="RefSeq" id="WP_145363596.1">
    <property type="nucleotide sequence ID" value="NZ_CP036268.1"/>
</dbReference>
<accession>A0A517R0T9</accession>
<gene>
    <name evidence="2" type="ORF">Pan189_18680</name>
</gene>
<dbReference type="KEGG" id="svp:Pan189_18680"/>
<dbReference type="AlphaFoldDB" id="A0A517R0T9"/>
<keyword evidence="3" id="KW-1185">Reference proteome</keyword>
<organism evidence="2 3">
    <name type="scientific">Stratiformator vulcanicus</name>
    <dbReference type="NCBI Taxonomy" id="2527980"/>
    <lineage>
        <taxon>Bacteria</taxon>
        <taxon>Pseudomonadati</taxon>
        <taxon>Planctomycetota</taxon>
        <taxon>Planctomycetia</taxon>
        <taxon>Planctomycetales</taxon>
        <taxon>Planctomycetaceae</taxon>
        <taxon>Stratiformator</taxon>
    </lineage>
</organism>
<dbReference type="Proteomes" id="UP000317318">
    <property type="component" value="Chromosome"/>
</dbReference>
<evidence type="ECO:0000256" key="1">
    <source>
        <dbReference type="SAM" id="Phobius"/>
    </source>
</evidence>
<dbReference type="EMBL" id="CP036268">
    <property type="protein sequence ID" value="QDT37488.1"/>
    <property type="molecule type" value="Genomic_DNA"/>
</dbReference>
<protein>
    <recommendedName>
        <fullName evidence="4">DUF3592 domain-containing protein</fullName>
    </recommendedName>
</protein>
<keyword evidence="1" id="KW-0812">Transmembrane</keyword>
<name>A0A517R0T9_9PLAN</name>
<keyword evidence="1" id="KW-1133">Transmembrane helix</keyword>
<feature type="transmembrane region" description="Helical" evidence="1">
    <location>
        <begin position="21"/>
        <end position="40"/>
    </location>
</feature>
<evidence type="ECO:0008006" key="4">
    <source>
        <dbReference type="Google" id="ProtNLM"/>
    </source>
</evidence>
<sequence length="168" mass="19489">MLNLLFDRLRYDEDERRMMRAVRFWGFVLVLSLFVGYYGLKEVRYRVFGTRADAKVTSISQPKGKDNENLRRVRFSIETEDEANRRGEEVVGKSWTPPGRDSLSVGDSIEVVFLWGVEESSRPAGTESNFVLVIFLIAVTAITLACIFFWQWASKQANYKSPQYRAHY</sequence>